<evidence type="ECO:0000313" key="3">
    <source>
        <dbReference type="EMBL" id="GAA3241376.1"/>
    </source>
</evidence>
<dbReference type="InterPro" id="IPR000792">
    <property type="entry name" value="Tscrpt_reg_LuxR_C"/>
</dbReference>
<feature type="region of interest" description="Disordered" evidence="1">
    <location>
        <begin position="740"/>
        <end position="775"/>
    </location>
</feature>
<dbReference type="SUPFAM" id="SSF52540">
    <property type="entry name" value="P-loop containing nucleoside triphosphate hydrolases"/>
    <property type="match status" value="1"/>
</dbReference>
<organism evidence="3 4">
    <name type="scientific">Actinocorallia longicatena</name>
    <dbReference type="NCBI Taxonomy" id="111803"/>
    <lineage>
        <taxon>Bacteria</taxon>
        <taxon>Bacillati</taxon>
        <taxon>Actinomycetota</taxon>
        <taxon>Actinomycetes</taxon>
        <taxon>Streptosporangiales</taxon>
        <taxon>Thermomonosporaceae</taxon>
        <taxon>Actinocorallia</taxon>
    </lineage>
</organism>
<dbReference type="RefSeq" id="WP_344839317.1">
    <property type="nucleotide sequence ID" value="NZ_BAAAUV010000045.1"/>
</dbReference>
<dbReference type="EMBL" id="BAAAUV010000045">
    <property type="protein sequence ID" value="GAA3241376.1"/>
    <property type="molecule type" value="Genomic_DNA"/>
</dbReference>
<dbReference type="SMART" id="SM00421">
    <property type="entry name" value="HTH_LUXR"/>
    <property type="match status" value="1"/>
</dbReference>
<dbReference type="SUPFAM" id="SSF46894">
    <property type="entry name" value="C-terminal effector domain of the bipartite response regulators"/>
    <property type="match status" value="1"/>
</dbReference>
<gene>
    <name evidence="3" type="ORF">GCM10010468_78570</name>
</gene>
<dbReference type="InterPro" id="IPR027417">
    <property type="entry name" value="P-loop_NTPase"/>
</dbReference>
<comment type="caution">
    <text evidence="3">The sequence shown here is derived from an EMBL/GenBank/DDBJ whole genome shotgun (WGS) entry which is preliminary data.</text>
</comment>
<dbReference type="Gene3D" id="3.40.50.300">
    <property type="entry name" value="P-loop containing nucleotide triphosphate hydrolases"/>
    <property type="match status" value="1"/>
</dbReference>
<dbReference type="SUPFAM" id="SSF48452">
    <property type="entry name" value="TPR-like"/>
    <property type="match status" value="1"/>
</dbReference>
<dbReference type="PANTHER" id="PTHR47691">
    <property type="entry name" value="REGULATOR-RELATED"/>
    <property type="match status" value="1"/>
</dbReference>
<dbReference type="PROSITE" id="PS00622">
    <property type="entry name" value="HTH_LUXR_1"/>
    <property type="match status" value="1"/>
</dbReference>
<dbReference type="Gene3D" id="1.25.40.10">
    <property type="entry name" value="Tetratricopeptide repeat domain"/>
    <property type="match status" value="1"/>
</dbReference>
<evidence type="ECO:0000313" key="4">
    <source>
        <dbReference type="Proteomes" id="UP001501237"/>
    </source>
</evidence>
<dbReference type="InterPro" id="IPR011990">
    <property type="entry name" value="TPR-like_helical_dom_sf"/>
</dbReference>
<dbReference type="InterPro" id="IPR058852">
    <property type="entry name" value="HTH_77"/>
</dbReference>
<dbReference type="Pfam" id="PF13424">
    <property type="entry name" value="TPR_12"/>
    <property type="match status" value="1"/>
</dbReference>
<reference evidence="4" key="1">
    <citation type="journal article" date="2019" name="Int. J. Syst. Evol. Microbiol.">
        <title>The Global Catalogue of Microorganisms (GCM) 10K type strain sequencing project: providing services to taxonomists for standard genome sequencing and annotation.</title>
        <authorList>
            <consortium name="The Broad Institute Genomics Platform"/>
            <consortium name="The Broad Institute Genome Sequencing Center for Infectious Disease"/>
            <person name="Wu L."/>
            <person name="Ma J."/>
        </authorList>
    </citation>
    <scope>NUCLEOTIDE SEQUENCE [LARGE SCALE GENOMIC DNA]</scope>
    <source>
        <strain evidence="4">JCM 9377</strain>
    </source>
</reference>
<evidence type="ECO:0000259" key="2">
    <source>
        <dbReference type="PROSITE" id="PS50043"/>
    </source>
</evidence>
<dbReference type="InterPro" id="IPR036388">
    <property type="entry name" value="WH-like_DNA-bd_sf"/>
</dbReference>
<accession>A0ABP6QQ38</accession>
<dbReference type="Pfam" id="PF25872">
    <property type="entry name" value="HTH_77"/>
    <property type="match status" value="1"/>
</dbReference>
<sequence>MITDKHVPAEPDDFIGRERDIEEIGQLLDAVRLLTLCGPGGIGKTRLALRVAHTSAMASAWFVELAGVSPAGPGEGGAETVESVADGVVRRIAQVVGVAEEPEQDLVEALLATLSGRSGLLVLDTCEHLVEDCAELARRLLAACHRIRILTTSREPLRIPGENVWRVPPLEIPEPGQEAADAEAVRLFAARAGAARPGFVLDEAALPAVADVCRMLDGVPLALELAAARMRVLSVRQLSARLVDRFGLLSAGDRTAPSRQRTLRAAVDWSHDLLGEPERILLRRLSVFAGWTIDPAERVCADALLPAATVLDALTALVDKSLVVVEREVAGQVRFRLLNSIRQYAAERLAEAGEERALRTRHRDWTLERAEATAQTIFGYRPAAWAEKVRLMRSHEADHDNTRAALAWSAEHGDLAEGLRLCTVLRMHGVARGEFTEWIGWTRRFLDLAEDAQVPPDVAGAAAVALGEMGLESRAPELTESAVIQGLELHRMAGAEGRPARGLHLAALAAMRAGRRERAALLLAEAAEAARDDPWTTALIVYSRAVLRSEEGAGREARRLAEKGILLMQALDQQWGVARGHIILGTFARARGDHDSAFDHFTRALPPLREVGALPDLARSLGGLGRAALLLGDPATARTALLESLDLSTTMGLRLGIARGLESLAELHAAEGDARRAVLLCGAAAGLRGALGKGPAHGARLESLLEPIRRSLGEPAVARLWGEGRGLDQDGALALAVGEGRARPPVPTPRDARHDTGGHALPVPRRPGQSSALTRREREIARLVARGLGNRSIAEELVISPATVARHITNILTKLGFSSRSQVAAWAVDNETGET</sequence>
<dbReference type="PRINTS" id="PR00038">
    <property type="entry name" value="HTHLUXR"/>
</dbReference>
<feature type="domain" description="HTH luxR-type" evidence="2">
    <location>
        <begin position="766"/>
        <end position="831"/>
    </location>
</feature>
<name>A0ABP6QQ38_9ACTN</name>
<dbReference type="PROSITE" id="PS50043">
    <property type="entry name" value="HTH_LUXR_2"/>
    <property type="match status" value="1"/>
</dbReference>
<dbReference type="CDD" id="cd06170">
    <property type="entry name" value="LuxR_C_like"/>
    <property type="match status" value="1"/>
</dbReference>
<dbReference type="Proteomes" id="UP001501237">
    <property type="component" value="Unassembled WGS sequence"/>
</dbReference>
<dbReference type="InterPro" id="IPR016032">
    <property type="entry name" value="Sig_transdc_resp-reg_C-effctor"/>
</dbReference>
<evidence type="ECO:0000256" key="1">
    <source>
        <dbReference type="SAM" id="MobiDB-lite"/>
    </source>
</evidence>
<proteinExistence type="predicted"/>
<keyword evidence="4" id="KW-1185">Reference proteome</keyword>
<dbReference type="Gene3D" id="1.10.10.10">
    <property type="entry name" value="Winged helix-like DNA-binding domain superfamily/Winged helix DNA-binding domain"/>
    <property type="match status" value="1"/>
</dbReference>
<dbReference type="PRINTS" id="PR00364">
    <property type="entry name" value="DISEASERSIST"/>
</dbReference>
<protein>
    <recommendedName>
        <fullName evidence="2">HTH luxR-type domain-containing protein</fullName>
    </recommendedName>
</protein>
<dbReference type="Pfam" id="PF00196">
    <property type="entry name" value="GerE"/>
    <property type="match status" value="1"/>
</dbReference>
<dbReference type="PANTHER" id="PTHR47691:SF3">
    <property type="entry name" value="HTH-TYPE TRANSCRIPTIONAL REGULATOR RV0890C-RELATED"/>
    <property type="match status" value="1"/>
</dbReference>